<dbReference type="EMBL" id="LR798257">
    <property type="protein sequence ID" value="CAB5218232.1"/>
    <property type="molecule type" value="Genomic_DNA"/>
</dbReference>
<sequence>MNQKEDPMDWENIKKLEVSRRIELLTKAIVDKCKQDVENKYGNKKRHRQ</sequence>
<proteinExistence type="predicted"/>
<gene>
    <name evidence="1" type="ORF">UFOVP204_114</name>
</gene>
<evidence type="ECO:0000313" key="1">
    <source>
        <dbReference type="EMBL" id="CAB5218232.1"/>
    </source>
</evidence>
<accession>A0A6J7WNF7</accession>
<name>A0A6J7WNF7_9CAUD</name>
<reference evidence="1" key="1">
    <citation type="submission" date="2020-05" db="EMBL/GenBank/DDBJ databases">
        <authorList>
            <person name="Chiriac C."/>
            <person name="Salcher M."/>
            <person name="Ghai R."/>
            <person name="Kavagutti S V."/>
        </authorList>
    </citation>
    <scope>NUCLEOTIDE SEQUENCE</scope>
</reference>
<protein>
    <submittedName>
        <fullName evidence="1">Uncharacterized protein</fullName>
    </submittedName>
</protein>
<organism evidence="1">
    <name type="scientific">uncultured Caudovirales phage</name>
    <dbReference type="NCBI Taxonomy" id="2100421"/>
    <lineage>
        <taxon>Viruses</taxon>
        <taxon>Duplodnaviria</taxon>
        <taxon>Heunggongvirae</taxon>
        <taxon>Uroviricota</taxon>
        <taxon>Caudoviricetes</taxon>
        <taxon>Peduoviridae</taxon>
        <taxon>Maltschvirus</taxon>
        <taxon>Maltschvirus maltsch</taxon>
    </lineage>
</organism>